<feature type="domain" description="Glycosyltransferase 2-like" evidence="2">
    <location>
        <begin position="9"/>
        <end position="169"/>
    </location>
</feature>
<dbReference type="InterPro" id="IPR050256">
    <property type="entry name" value="Glycosyltransferase_2"/>
</dbReference>
<dbReference type="SUPFAM" id="SSF53448">
    <property type="entry name" value="Nucleotide-diphospho-sugar transferases"/>
    <property type="match status" value="1"/>
</dbReference>
<dbReference type="EMBL" id="JAAGNZ010000001">
    <property type="protein sequence ID" value="NEU65589.1"/>
    <property type="molecule type" value="Genomic_DNA"/>
</dbReference>
<gene>
    <name evidence="3" type="ORF">GK091_01755</name>
</gene>
<dbReference type="PANTHER" id="PTHR48090">
    <property type="entry name" value="UNDECAPRENYL-PHOSPHATE 4-DEOXY-4-FORMAMIDO-L-ARABINOSE TRANSFERASE-RELATED"/>
    <property type="match status" value="1"/>
</dbReference>
<dbReference type="Pfam" id="PF00535">
    <property type="entry name" value="Glycos_transf_2"/>
    <property type="match status" value="1"/>
</dbReference>
<name>A0A6M0IBP1_9BACT</name>
<keyword evidence="1" id="KW-1133">Transmembrane helix</keyword>
<comment type="caution">
    <text evidence="3">The sequence shown here is derived from an EMBL/GenBank/DDBJ whole genome shotgun (WGS) entry which is preliminary data.</text>
</comment>
<keyword evidence="1" id="KW-0472">Membrane</keyword>
<dbReference type="AlphaFoldDB" id="A0A6M0IBP1"/>
<keyword evidence="4" id="KW-1185">Reference proteome</keyword>
<evidence type="ECO:0000313" key="4">
    <source>
        <dbReference type="Proteomes" id="UP000477386"/>
    </source>
</evidence>
<evidence type="ECO:0000313" key="3">
    <source>
        <dbReference type="EMBL" id="NEU65589.1"/>
    </source>
</evidence>
<dbReference type="InterPro" id="IPR029044">
    <property type="entry name" value="Nucleotide-diphossugar_trans"/>
</dbReference>
<accession>A0A6M0IBP1</accession>
<dbReference type="RefSeq" id="WP_164034909.1">
    <property type="nucleotide sequence ID" value="NZ_JAAGNZ010000001.1"/>
</dbReference>
<organism evidence="3 4">
    <name type="scientific">Spirosoma agri</name>
    <dbReference type="NCBI Taxonomy" id="1987381"/>
    <lineage>
        <taxon>Bacteria</taxon>
        <taxon>Pseudomonadati</taxon>
        <taxon>Bacteroidota</taxon>
        <taxon>Cytophagia</taxon>
        <taxon>Cytophagales</taxon>
        <taxon>Cytophagaceae</taxon>
        <taxon>Spirosoma</taxon>
    </lineage>
</organism>
<evidence type="ECO:0000256" key="1">
    <source>
        <dbReference type="SAM" id="Phobius"/>
    </source>
</evidence>
<protein>
    <submittedName>
        <fullName evidence="3">Glycosyltransferase family 2 protein</fullName>
    </submittedName>
</protein>
<sequence length="240" mass="27345">MKVALSILVVVPCFNEEEAITGVVSELNVVRDQHKLNLDVLAVNDCSTDGTLAVIRTLDCLYLDLPVNLGIGGAMQAGYRYAFRHGYAIAIQVDGDGQHPANELLKLIQPVLEDRADVVIGSRFLERVGFQSSVTRRLGIRYFRWLNQLLIRKTIHDSTSGFRAFNRRTIELVNRYYPDEYPEPEAIVQFGLNKLRIAEVPVVMRERQGGKSSITFIRSLYYMFKVTMGTLFVYIRLRKQ</sequence>
<dbReference type="CDD" id="cd04179">
    <property type="entry name" value="DPM_DPG-synthase_like"/>
    <property type="match status" value="1"/>
</dbReference>
<dbReference type="Proteomes" id="UP000477386">
    <property type="component" value="Unassembled WGS sequence"/>
</dbReference>
<dbReference type="GO" id="GO:0016740">
    <property type="term" value="F:transferase activity"/>
    <property type="evidence" value="ECO:0007669"/>
    <property type="project" value="UniProtKB-KW"/>
</dbReference>
<dbReference type="InterPro" id="IPR001173">
    <property type="entry name" value="Glyco_trans_2-like"/>
</dbReference>
<keyword evidence="3" id="KW-0808">Transferase</keyword>
<keyword evidence="1" id="KW-0812">Transmembrane</keyword>
<feature type="transmembrane region" description="Helical" evidence="1">
    <location>
        <begin position="220"/>
        <end position="237"/>
    </location>
</feature>
<proteinExistence type="predicted"/>
<dbReference type="PANTHER" id="PTHR48090:SF7">
    <property type="entry name" value="RFBJ PROTEIN"/>
    <property type="match status" value="1"/>
</dbReference>
<evidence type="ECO:0000259" key="2">
    <source>
        <dbReference type="Pfam" id="PF00535"/>
    </source>
</evidence>
<reference evidence="3 4" key="1">
    <citation type="submission" date="2020-02" db="EMBL/GenBank/DDBJ databases">
        <title>Draft genome sequence of two Spirosoma agri KCTC 52727 and Spirosoma terrae KCTC 52035.</title>
        <authorList>
            <person name="Rojas J."/>
            <person name="Ambika Manirajan B."/>
            <person name="Ratering S."/>
            <person name="Suarez C."/>
            <person name="Schnell S."/>
        </authorList>
    </citation>
    <scope>NUCLEOTIDE SEQUENCE [LARGE SCALE GENOMIC DNA]</scope>
    <source>
        <strain evidence="3 4">KCTC 52727</strain>
    </source>
</reference>
<dbReference type="Gene3D" id="3.90.550.10">
    <property type="entry name" value="Spore Coat Polysaccharide Biosynthesis Protein SpsA, Chain A"/>
    <property type="match status" value="1"/>
</dbReference>